<accession>A0A0S2W8P4</accession>
<gene>
    <name evidence="1" type="ORF">IB211_03228c</name>
</gene>
<keyword evidence="2" id="KW-1185">Reference proteome</keyword>
<reference evidence="1 2" key="1">
    <citation type="journal article" date="2015" name="Nat. Commun.">
        <title>Production of butyrate from lysine and the Amadori product fructoselysine by a human gut commensal.</title>
        <authorList>
            <person name="Bui T.P."/>
            <person name="Ritari J."/>
            <person name="Boeren S."/>
            <person name="de Waard P."/>
            <person name="Plugge C.M."/>
            <person name="de Vos W.M."/>
        </authorList>
    </citation>
    <scope>NUCLEOTIDE SEQUENCE [LARGE SCALE GENOMIC DNA]</scope>
    <source>
        <strain evidence="1 2">AF211</strain>
    </source>
</reference>
<evidence type="ECO:0000313" key="1">
    <source>
        <dbReference type="EMBL" id="ALP95618.1"/>
    </source>
</evidence>
<name>A0A0S2W8P4_9FIRM</name>
<dbReference type="AlphaFoldDB" id="A0A0S2W8P4"/>
<sequence>MEYFEKEKPVHRIDRRGESCYSEENAWGGGCDMGWRNRLIMVLKGNVFADNGIIAPFLRTPRR</sequence>
<protein>
    <submittedName>
        <fullName evidence="1">Uncharacterized protein</fullName>
    </submittedName>
</protein>
<reference evidence="2" key="2">
    <citation type="submission" date="2015-04" db="EMBL/GenBank/DDBJ databases">
        <title>A butyrogenic pathway from the amino acid lysine in a human gut commensal.</title>
        <authorList>
            <person name="de Vos W.M."/>
            <person name="Bui N.T.P."/>
            <person name="Plugge C.M."/>
            <person name="Ritari J."/>
        </authorList>
    </citation>
    <scope>NUCLEOTIDE SEQUENCE [LARGE SCALE GENOMIC DNA]</scope>
    <source>
        <strain evidence="2">AF211</strain>
    </source>
</reference>
<evidence type="ECO:0000313" key="2">
    <source>
        <dbReference type="Proteomes" id="UP000064844"/>
    </source>
</evidence>
<dbReference type="Proteomes" id="UP000064844">
    <property type="component" value="Chromosome"/>
</dbReference>
<organism evidence="1 2">
    <name type="scientific">Intestinimonas butyriciproducens</name>
    <dbReference type="NCBI Taxonomy" id="1297617"/>
    <lineage>
        <taxon>Bacteria</taxon>
        <taxon>Bacillati</taxon>
        <taxon>Bacillota</taxon>
        <taxon>Clostridia</taxon>
        <taxon>Eubacteriales</taxon>
        <taxon>Intestinimonas</taxon>
    </lineage>
</organism>
<dbReference type="KEGG" id="ibu:IB211_03228c"/>
<dbReference type="EMBL" id="CP011307">
    <property type="protein sequence ID" value="ALP95618.1"/>
    <property type="molecule type" value="Genomic_DNA"/>
</dbReference>
<proteinExistence type="predicted"/>